<dbReference type="EMBL" id="CAFBPU010000011">
    <property type="protein sequence ID" value="CAB5028054.1"/>
    <property type="molecule type" value="Genomic_DNA"/>
</dbReference>
<dbReference type="FunFam" id="3.40.50.720:FF:000084">
    <property type="entry name" value="Short-chain dehydrogenase reductase"/>
    <property type="match status" value="1"/>
</dbReference>
<evidence type="ECO:0000256" key="2">
    <source>
        <dbReference type="ARBA" id="ARBA00023002"/>
    </source>
</evidence>
<dbReference type="SUPFAM" id="SSF51735">
    <property type="entry name" value="NAD(P)-binding Rossmann-fold domains"/>
    <property type="match status" value="1"/>
</dbReference>
<dbReference type="EMBL" id="CAFBIZ010000254">
    <property type="protein sequence ID" value="CAB4852320.1"/>
    <property type="molecule type" value="Genomic_DNA"/>
</dbReference>
<reference evidence="6" key="1">
    <citation type="submission" date="2020-05" db="EMBL/GenBank/DDBJ databases">
        <authorList>
            <person name="Chiriac C."/>
            <person name="Salcher M."/>
            <person name="Ghai R."/>
            <person name="Kavagutti S V."/>
        </authorList>
    </citation>
    <scope>NUCLEOTIDE SEQUENCE</scope>
</reference>
<name>A0A6J7RH33_9ZZZZ</name>
<dbReference type="NCBIfam" id="NF009467">
    <property type="entry name" value="PRK12826.1-3"/>
    <property type="match status" value="1"/>
</dbReference>
<evidence type="ECO:0000256" key="1">
    <source>
        <dbReference type="ARBA" id="ARBA00006484"/>
    </source>
</evidence>
<keyword evidence="3" id="KW-0520">NAD</keyword>
<dbReference type="AlphaFoldDB" id="A0A6J7RH33"/>
<evidence type="ECO:0000256" key="3">
    <source>
        <dbReference type="ARBA" id="ARBA00023027"/>
    </source>
</evidence>
<dbReference type="InterPro" id="IPR002347">
    <property type="entry name" value="SDR_fam"/>
</dbReference>
<evidence type="ECO:0000313" key="6">
    <source>
        <dbReference type="EMBL" id="CAB5028054.1"/>
    </source>
</evidence>
<comment type="similarity">
    <text evidence="1">Belongs to the short-chain dehydrogenases/reductases (SDR) family.</text>
</comment>
<accession>A0A6J7RH33</accession>
<keyword evidence="2" id="KW-0560">Oxidoreductase</keyword>
<gene>
    <name evidence="4" type="ORF">UFOPK3268_01601</name>
    <name evidence="5" type="ORF">UFOPK3752_00403</name>
    <name evidence="6" type="ORF">UFOPK4150_00700</name>
</gene>
<organism evidence="6">
    <name type="scientific">freshwater metagenome</name>
    <dbReference type="NCBI Taxonomy" id="449393"/>
    <lineage>
        <taxon>unclassified sequences</taxon>
        <taxon>metagenomes</taxon>
        <taxon>ecological metagenomes</taxon>
    </lineage>
</organism>
<dbReference type="PRINTS" id="PR00080">
    <property type="entry name" value="SDRFAMILY"/>
</dbReference>
<dbReference type="PANTHER" id="PTHR24321:SF8">
    <property type="entry name" value="ESTRADIOL 17-BETA-DEHYDROGENASE 8-RELATED"/>
    <property type="match status" value="1"/>
</dbReference>
<dbReference type="CDD" id="cd05233">
    <property type="entry name" value="SDR_c"/>
    <property type="match status" value="1"/>
</dbReference>
<dbReference type="InterPro" id="IPR023985">
    <property type="entry name" value="SDR_subfam_1"/>
</dbReference>
<sequence length="277" mass="29279">MGRVEGKVAFITGAGRGQGRSHAVRLAEEGADIIATDICAPVGSVTYPMSTLEDLEETAAMVRALGRRAYTAVADVRDSKALDAAVAGGIAELGGLDIVVANAGIASYAAAHEISEDAWDEMIDINLTGVWKTTKAVTPYLMAQKSGSIVLISSGAGLIAPANLAHYVSAKHGVVGLMRALTNELGQYNIRCNSIHPTQVDTPMIMHEEIYKMFRPDLESPVKADIVEVSRNMNLIPVPWVEPVDVSNAVLFLASDEARYISGTTLTVDAGICVKVG</sequence>
<proteinExistence type="inferred from homology"/>
<dbReference type="PRINTS" id="PR00081">
    <property type="entry name" value="GDHRDH"/>
</dbReference>
<evidence type="ECO:0000313" key="5">
    <source>
        <dbReference type="EMBL" id="CAB4930613.1"/>
    </source>
</evidence>
<protein>
    <submittedName>
        <fullName evidence="6">Unannotated protein</fullName>
    </submittedName>
</protein>
<evidence type="ECO:0000313" key="4">
    <source>
        <dbReference type="EMBL" id="CAB4852320.1"/>
    </source>
</evidence>
<dbReference type="InterPro" id="IPR036291">
    <property type="entry name" value="NAD(P)-bd_dom_sf"/>
</dbReference>
<dbReference type="GO" id="GO:0016491">
    <property type="term" value="F:oxidoreductase activity"/>
    <property type="evidence" value="ECO:0007669"/>
    <property type="project" value="UniProtKB-KW"/>
</dbReference>
<dbReference type="Gene3D" id="3.40.50.720">
    <property type="entry name" value="NAD(P)-binding Rossmann-like Domain"/>
    <property type="match status" value="1"/>
</dbReference>
<dbReference type="EMBL" id="CAFBND010000010">
    <property type="protein sequence ID" value="CAB4930613.1"/>
    <property type="molecule type" value="Genomic_DNA"/>
</dbReference>
<dbReference type="PANTHER" id="PTHR24321">
    <property type="entry name" value="DEHYDROGENASES, SHORT CHAIN"/>
    <property type="match status" value="1"/>
</dbReference>
<dbReference type="NCBIfam" id="TIGR03971">
    <property type="entry name" value="SDR_subfam_1"/>
    <property type="match status" value="1"/>
</dbReference>
<dbReference type="Pfam" id="PF00106">
    <property type="entry name" value="adh_short"/>
    <property type="match status" value="1"/>
</dbReference>